<dbReference type="InterPro" id="IPR018490">
    <property type="entry name" value="cNMP-bd_dom_sf"/>
</dbReference>
<accession>A0A7W4YZT5</accession>
<protein>
    <submittedName>
        <fullName evidence="1">CRP-like cAMP-binding protein</fullName>
    </submittedName>
</protein>
<organism evidence="1 2">
    <name type="scientific">Microvirga lupini</name>
    <dbReference type="NCBI Taxonomy" id="420324"/>
    <lineage>
        <taxon>Bacteria</taxon>
        <taxon>Pseudomonadati</taxon>
        <taxon>Pseudomonadota</taxon>
        <taxon>Alphaproteobacteria</taxon>
        <taxon>Hyphomicrobiales</taxon>
        <taxon>Methylobacteriaceae</taxon>
        <taxon>Microvirga</taxon>
    </lineage>
</organism>
<proteinExistence type="predicted"/>
<comment type="caution">
    <text evidence="1">The sequence shown here is derived from an EMBL/GenBank/DDBJ whole genome shotgun (WGS) entry which is preliminary data.</text>
</comment>
<sequence length="72" mass="7827">MAKPASRLDHRANQLLAALAPEDFAALGPHLETVRLLKGMIVYETGDQMPHVYFPQDAVVSLLTILADGKTV</sequence>
<keyword evidence="2" id="KW-1185">Reference proteome</keyword>
<dbReference type="SUPFAM" id="SSF51206">
    <property type="entry name" value="cAMP-binding domain-like"/>
    <property type="match status" value="1"/>
</dbReference>
<dbReference type="AlphaFoldDB" id="A0A7W4YZT5"/>
<reference evidence="1 2" key="1">
    <citation type="submission" date="2020-08" db="EMBL/GenBank/DDBJ databases">
        <title>The Agave Microbiome: Exploring the role of microbial communities in plant adaptations to desert environments.</title>
        <authorList>
            <person name="Partida-Martinez L.P."/>
        </authorList>
    </citation>
    <scope>NUCLEOTIDE SEQUENCE [LARGE SCALE GENOMIC DNA]</scope>
    <source>
        <strain evidence="1 2">AT3.9</strain>
    </source>
</reference>
<dbReference type="RefSeq" id="WP_246408415.1">
    <property type="nucleotide sequence ID" value="NZ_JACHWB010000009.1"/>
</dbReference>
<name>A0A7W4YZT5_9HYPH</name>
<dbReference type="Proteomes" id="UP000532010">
    <property type="component" value="Unassembled WGS sequence"/>
</dbReference>
<evidence type="ECO:0000313" key="2">
    <source>
        <dbReference type="Proteomes" id="UP000532010"/>
    </source>
</evidence>
<evidence type="ECO:0000313" key="1">
    <source>
        <dbReference type="EMBL" id="MBB3021353.1"/>
    </source>
</evidence>
<dbReference type="EMBL" id="JACHWB010000009">
    <property type="protein sequence ID" value="MBB3021353.1"/>
    <property type="molecule type" value="Genomic_DNA"/>
</dbReference>
<gene>
    <name evidence="1" type="ORF">FHR70_004449</name>
</gene>